<feature type="compositionally biased region" description="Basic and acidic residues" evidence="1">
    <location>
        <begin position="392"/>
        <end position="402"/>
    </location>
</feature>
<name>A0A086T351_HAPC1</name>
<dbReference type="EMBL" id="JPKY01000062">
    <property type="protein sequence ID" value="KFH43783.1"/>
    <property type="molecule type" value="Genomic_DNA"/>
</dbReference>
<protein>
    <submittedName>
        <fullName evidence="2">Uncharacterized protein</fullName>
    </submittedName>
</protein>
<proteinExistence type="predicted"/>
<dbReference type="AlphaFoldDB" id="A0A086T351"/>
<evidence type="ECO:0000313" key="3">
    <source>
        <dbReference type="Proteomes" id="UP000029964"/>
    </source>
</evidence>
<evidence type="ECO:0000256" key="1">
    <source>
        <dbReference type="SAM" id="MobiDB-lite"/>
    </source>
</evidence>
<feature type="region of interest" description="Disordered" evidence="1">
    <location>
        <begin position="353"/>
        <end position="402"/>
    </location>
</feature>
<evidence type="ECO:0000313" key="2">
    <source>
        <dbReference type="EMBL" id="KFH43783.1"/>
    </source>
</evidence>
<sequence length="402" mass="45168">MFDESTGQVFQEWTLSRRDVNIRTRDHDWPFRLQPPVLTAEPTEGPRSLMDMVARVVAENIASVTDEHMDAMPWTVRSRVWRLLKEGGLCLHAWKLFNRKTPDGEGVKACGYTHHICKTYDNALQVYTRPLDAPATQFISHLFLSRGCEFSTSELLCLADMRNLGILEIVQAEGTMDGLSGRPHVTDRLVRGWSEKEDPFPALRLLRVWCVESTTEASFQWVSKFPGLAVYDVVGRREDWRKGKERALEKGWRRDSSTLIGDFKKTYLMLFDSGKAGELVQDSPCTSLKTLEDVFAQGPPVVLMKPVVPSKPIASLTLGHTGWPEVASSYRGYKVGRTIQNTFTRFSAILGSTGSSQPVPDEKEKDIKAAPGSTRAEAGHQKGVVRSRKRKRLDDVLRSMAG</sequence>
<dbReference type="Proteomes" id="UP000029964">
    <property type="component" value="Unassembled WGS sequence"/>
</dbReference>
<accession>A0A086T351</accession>
<keyword evidence="3" id="KW-1185">Reference proteome</keyword>
<comment type="caution">
    <text evidence="2">The sequence shown here is derived from an EMBL/GenBank/DDBJ whole genome shotgun (WGS) entry which is preliminary data.</text>
</comment>
<dbReference type="OrthoDB" id="5273928at2759"/>
<reference evidence="3" key="1">
    <citation type="journal article" date="2014" name="Genome Announc.">
        <title>Genome sequence and annotation of Acremonium chrysogenum, producer of the beta-lactam antibiotic cephalosporin C.</title>
        <authorList>
            <person name="Terfehr D."/>
            <person name="Dahlmann T.A."/>
            <person name="Specht T."/>
            <person name="Zadra I."/>
            <person name="Kuernsteiner H."/>
            <person name="Kueck U."/>
        </authorList>
    </citation>
    <scope>NUCLEOTIDE SEQUENCE [LARGE SCALE GENOMIC DNA]</scope>
    <source>
        <strain evidence="3">ATCC 11550 / CBS 779.69 / DSM 880 / IAM 14645 / JCM 23072 / IMI 49137</strain>
    </source>
</reference>
<organism evidence="2 3">
    <name type="scientific">Hapsidospora chrysogenum (strain ATCC 11550 / CBS 779.69 / DSM 880 / IAM 14645 / JCM 23072 / IMI 49137)</name>
    <name type="common">Acremonium chrysogenum</name>
    <dbReference type="NCBI Taxonomy" id="857340"/>
    <lineage>
        <taxon>Eukaryota</taxon>
        <taxon>Fungi</taxon>
        <taxon>Dikarya</taxon>
        <taxon>Ascomycota</taxon>
        <taxon>Pezizomycotina</taxon>
        <taxon>Sordariomycetes</taxon>
        <taxon>Hypocreomycetidae</taxon>
        <taxon>Hypocreales</taxon>
        <taxon>Bionectriaceae</taxon>
        <taxon>Hapsidospora</taxon>
    </lineage>
</organism>
<dbReference type="HOGENOM" id="CLU_037053_0_0_1"/>
<gene>
    <name evidence="2" type="ORF">ACRE_054780</name>
</gene>
<dbReference type="STRING" id="857340.A0A086T351"/>